<dbReference type="Gene3D" id="3.40.50.360">
    <property type="match status" value="1"/>
</dbReference>
<dbReference type="SUPFAM" id="SSF52218">
    <property type="entry name" value="Flavoproteins"/>
    <property type="match status" value="1"/>
</dbReference>
<proteinExistence type="predicted"/>
<keyword evidence="1" id="KW-0285">Flavoprotein</keyword>
<dbReference type="RefSeq" id="WP_271341367.1">
    <property type="nucleotide sequence ID" value="NZ_JAQKAB010000008.1"/>
</dbReference>
<keyword evidence="5" id="KW-1185">Reference proteome</keyword>
<dbReference type="InterPro" id="IPR029039">
    <property type="entry name" value="Flavoprotein-like_sf"/>
</dbReference>
<dbReference type="EMBL" id="JAQKAB010000008">
    <property type="protein sequence ID" value="MDA7027530.1"/>
    <property type="molecule type" value="Genomic_DNA"/>
</dbReference>
<name>A0ABT4X5F8_9BACI</name>
<dbReference type="InterPro" id="IPR005025">
    <property type="entry name" value="FMN_Rdtase-like_dom"/>
</dbReference>
<dbReference type="Pfam" id="PF03358">
    <property type="entry name" value="FMN_red"/>
    <property type="match status" value="1"/>
</dbReference>
<accession>A0ABT4X5F8</accession>
<dbReference type="PANTHER" id="PTHR43278:SF4">
    <property type="entry name" value="NAD(P)H-DEPENDENT FMN-CONTAINING OXIDOREDUCTASE YWQN-RELATED"/>
    <property type="match status" value="1"/>
</dbReference>
<feature type="domain" description="NADPH-dependent FMN reductase-like" evidence="3">
    <location>
        <begin position="1"/>
        <end position="123"/>
    </location>
</feature>
<evidence type="ECO:0000256" key="1">
    <source>
        <dbReference type="ARBA" id="ARBA00022630"/>
    </source>
</evidence>
<evidence type="ECO:0000313" key="4">
    <source>
        <dbReference type="EMBL" id="MDA7027530.1"/>
    </source>
</evidence>
<gene>
    <name evidence="4" type="ORF">PJ311_13140</name>
</gene>
<evidence type="ECO:0000313" key="5">
    <source>
        <dbReference type="Proteomes" id="UP001211894"/>
    </source>
</evidence>
<keyword evidence="2" id="KW-0288">FMN</keyword>
<organism evidence="4 5">
    <name type="scientific">Bacillus changyiensis</name>
    <dbReference type="NCBI Taxonomy" id="3004103"/>
    <lineage>
        <taxon>Bacteria</taxon>
        <taxon>Bacillati</taxon>
        <taxon>Bacillota</taxon>
        <taxon>Bacilli</taxon>
        <taxon>Bacillales</taxon>
        <taxon>Bacillaceae</taxon>
        <taxon>Bacillus</taxon>
    </lineage>
</organism>
<comment type="caution">
    <text evidence="4">The sequence shown here is derived from an EMBL/GenBank/DDBJ whole genome shotgun (WGS) entry which is preliminary data.</text>
</comment>
<evidence type="ECO:0000259" key="3">
    <source>
        <dbReference type="Pfam" id="PF03358"/>
    </source>
</evidence>
<reference evidence="4 5" key="1">
    <citation type="submission" date="2023-01" db="EMBL/GenBank/DDBJ databases">
        <title>Bacillus changyiensis sp. nov., isolated from a coastal deposit.</title>
        <authorList>
            <person name="Xiao G."/>
            <person name="Lai Q."/>
            <person name="Hu Z."/>
            <person name="Shao Z."/>
        </authorList>
    </citation>
    <scope>NUCLEOTIDE SEQUENCE [LARGE SCALE GENOMIC DNA]</scope>
    <source>
        <strain evidence="4 5">CLL-7-23</strain>
    </source>
</reference>
<dbReference type="Proteomes" id="UP001211894">
    <property type="component" value="Unassembled WGS sequence"/>
</dbReference>
<protein>
    <submittedName>
        <fullName evidence="4">Flavodoxin family protein</fullName>
    </submittedName>
</protein>
<dbReference type="InterPro" id="IPR051796">
    <property type="entry name" value="ISF_SsuE-like"/>
</dbReference>
<sequence length="181" mass="20322">MSIAVINGGTRTNGNTELLTKKVIQGQDAETIHLKEYHIQPIEDLRHTETGFPSIADDYDSIIERILPHDTLIFATPIYWYGMSGTLKIFIDRWSQTMRDQHYPDFKARLATKQAYVVAVGGDHPRIKGLPLIQQFAYIFSFVGISFRGYVLGEGNRPGDILEDQQALHTASGLLNGSAMR</sequence>
<evidence type="ECO:0000256" key="2">
    <source>
        <dbReference type="ARBA" id="ARBA00022643"/>
    </source>
</evidence>
<dbReference type="PANTHER" id="PTHR43278">
    <property type="entry name" value="NAD(P)H-DEPENDENT FMN-CONTAINING OXIDOREDUCTASE YWQN-RELATED"/>
    <property type="match status" value="1"/>
</dbReference>